<reference evidence="2" key="1">
    <citation type="journal article" date="2019" name="Int. J. Syst. Evol. Microbiol.">
        <title>The Global Catalogue of Microorganisms (GCM) 10K type strain sequencing project: providing services to taxonomists for standard genome sequencing and annotation.</title>
        <authorList>
            <consortium name="The Broad Institute Genomics Platform"/>
            <consortium name="The Broad Institute Genome Sequencing Center for Infectious Disease"/>
            <person name="Wu L."/>
            <person name="Ma J."/>
        </authorList>
    </citation>
    <scope>NUCLEOTIDE SEQUENCE [LARGE SCALE GENOMIC DNA]</scope>
    <source>
        <strain evidence="2">CGMCC 1.8859</strain>
    </source>
</reference>
<accession>A0ABQ2PAH0</accession>
<gene>
    <name evidence="1" type="ORF">GCM10010970_22700</name>
</gene>
<keyword evidence="2" id="KW-1185">Reference proteome</keyword>
<organism evidence="1 2">
    <name type="scientific">Silvimonas iriomotensis</name>
    <dbReference type="NCBI Taxonomy" id="449662"/>
    <lineage>
        <taxon>Bacteria</taxon>
        <taxon>Pseudomonadati</taxon>
        <taxon>Pseudomonadota</taxon>
        <taxon>Betaproteobacteria</taxon>
        <taxon>Neisseriales</taxon>
        <taxon>Chitinibacteraceae</taxon>
        <taxon>Silvimonas</taxon>
    </lineage>
</organism>
<comment type="caution">
    <text evidence="1">The sequence shown here is derived from an EMBL/GenBank/DDBJ whole genome shotgun (WGS) entry which is preliminary data.</text>
</comment>
<evidence type="ECO:0000313" key="2">
    <source>
        <dbReference type="Proteomes" id="UP000637267"/>
    </source>
</evidence>
<name>A0ABQ2PAH0_9NEIS</name>
<dbReference type="EMBL" id="BMLX01000002">
    <property type="protein sequence ID" value="GGP21887.1"/>
    <property type="molecule type" value="Genomic_DNA"/>
</dbReference>
<protein>
    <submittedName>
        <fullName evidence="1">Uncharacterized protein</fullName>
    </submittedName>
</protein>
<evidence type="ECO:0000313" key="1">
    <source>
        <dbReference type="EMBL" id="GGP21887.1"/>
    </source>
</evidence>
<proteinExistence type="predicted"/>
<dbReference type="Proteomes" id="UP000637267">
    <property type="component" value="Unassembled WGS sequence"/>
</dbReference>
<sequence length="212" mass="23142">MALIIRISNRTARLLRRAWIPKGTHGNTHAYAQDTPVGSLPLSATSLPAGFPVGQAPLTAEELATLEHKVFEPARLRERERLHEAREQQLDPQRRLTAAVALLQEAIPLTVERPLPARRLAELADVVTVLQNTSSPSPSQDPLHRILVAIHDATTAVGQGCYGNRPVDMPLKTSEVNITWTGIRNALLGTGETNLMRALQRGGWVKVTDAGK</sequence>
<dbReference type="RefSeq" id="WP_188704425.1">
    <property type="nucleotide sequence ID" value="NZ_BMLX01000002.1"/>
</dbReference>